<feature type="region of interest" description="Disordered" evidence="1">
    <location>
        <begin position="293"/>
        <end position="346"/>
    </location>
</feature>
<feature type="compositionally biased region" description="Low complexity" evidence="1">
    <location>
        <begin position="133"/>
        <end position="147"/>
    </location>
</feature>
<feature type="compositionally biased region" description="Basic and acidic residues" evidence="1">
    <location>
        <begin position="321"/>
        <end position="344"/>
    </location>
</feature>
<reference evidence="2" key="1">
    <citation type="submission" date="2021-01" db="EMBL/GenBank/DDBJ databases">
        <authorList>
            <person name="Corre E."/>
            <person name="Pelletier E."/>
            <person name="Niang G."/>
            <person name="Scheremetjew M."/>
            <person name="Finn R."/>
            <person name="Kale V."/>
            <person name="Holt S."/>
            <person name="Cochrane G."/>
            <person name="Meng A."/>
            <person name="Brown T."/>
            <person name="Cohen L."/>
        </authorList>
    </citation>
    <scope>NUCLEOTIDE SEQUENCE</scope>
    <source>
        <strain evidence="2">CCAP 955/1</strain>
    </source>
</reference>
<proteinExistence type="predicted"/>
<dbReference type="AlphaFoldDB" id="A0A7S3MC37"/>
<protein>
    <submittedName>
        <fullName evidence="2">Uncharacterized protein</fullName>
    </submittedName>
</protein>
<feature type="region of interest" description="Disordered" evidence="1">
    <location>
        <begin position="126"/>
        <end position="162"/>
    </location>
</feature>
<feature type="compositionally biased region" description="Polar residues" evidence="1">
    <location>
        <begin position="513"/>
        <end position="524"/>
    </location>
</feature>
<feature type="compositionally biased region" description="Acidic residues" evidence="1">
    <location>
        <begin position="309"/>
        <end position="319"/>
    </location>
</feature>
<feature type="compositionally biased region" description="Basic and acidic residues" evidence="1">
    <location>
        <begin position="529"/>
        <end position="542"/>
    </location>
</feature>
<feature type="compositionally biased region" description="Basic and acidic residues" evidence="1">
    <location>
        <begin position="491"/>
        <end position="507"/>
    </location>
</feature>
<feature type="region of interest" description="Disordered" evidence="1">
    <location>
        <begin position="433"/>
        <end position="553"/>
    </location>
</feature>
<organism evidence="2">
    <name type="scientific">Spumella elongata</name>
    <dbReference type="NCBI Taxonomy" id="89044"/>
    <lineage>
        <taxon>Eukaryota</taxon>
        <taxon>Sar</taxon>
        <taxon>Stramenopiles</taxon>
        <taxon>Ochrophyta</taxon>
        <taxon>Chrysophyceae</taxon>
        <taxon>Chromulinales</taxon>
        <taxon>Chromulinaceae</taxon>
        <taxon>Spumella</taxon>
    </lineage>
</organism>
<evidence type="ECO:0000256" key="1">
    <source>
        <dbReference type="SAM" id="MobiDB-lite"/>
    </source>
</evidence>
<dbReference type="EMBL" id="HBIC01040013">
    <property type="protein sequence ID" value="CAE0291712.1"/>
    <property type="molecule type" value="Transcribed_RNA"/>
</dbReference>
<feature type="region of interest" description="Disordered" evidence="1">
    <location>
        <begin position="56"/>
        <end position="83"/>
    </location>
</feature>
<name>A0A7S3MC37_9STRA</name>
<accession>A0A7S3MC37</accession>
<evidence type="ECO:0000313" key="2">
    <source>
        <dbReference type="EMBL" id="CAE0291712.1"/>
    </source>
</evidence>
<feature type="compositionally biased region" description="Acidic residues" evidence="1">
    <location>
        <begin position="465"/>
        <end position="482"/>
    </location>
</feature>
<sequence>MTAQEDEFIWKRYQTHQKKTLSRGLSKKASSGITSQIAEELQTNRQTITARLNVLRKSRTSSKHHEDRNGDVHSLQSDSFPIHVQREDANSRMTNGEACWSGDDYWADAFPGFCYNQHDSKLPAIKEPYHSNSSTGASSTSAAGSTSRRTEAPLAPPPLITRKSTFSQQDDVILWNAYIRNGCQVLAEAPYIGLMNRLKRSNTSSIDYRIKRLVAEDQGVPMEDIQKCAFTPTDDAHILRQYHANDALSASKQRSEEALCRELSKQVHQESVRVLYRLHYLLNHYEAAAEPRANIASKGPKPKHVNNDSEAEFEDDIEGDVSSKDEDSDYKHAVSSRAARETSYRTRHNKKSFYTEEEDMVIWAAYLSAASDIERNSALHKAALEINRSYSGVQHRLQRLLNDQHKAELDCGGSGTDRSEDEMSLQDEHLVLSTKNTHSIRPADNAPLYSTSSDESSYAERDCSSDDSSDDESESQSDDDNSDASGSSHSSSRDNKSSGGDSRRNSSEDTESGENLNIPSNGGVSNCVRRADPRHEHSDHSSSDTSSTSRVSDLTESTSVFLAKLRSTGMDFIAPRSIHYQVLAVVLTCLQQLHTSNDAPLYNDVINSVQHSISQLSSSVPQLQRITTSQLRGVLVLLQRANCVHIHGGPHVNLPITVSLAEQINTFGDLRRQHDRYLETLMTEQGDVKVDQLLWPRDAGNQMYLKKKVEQVARTVGL</sequence>
<gene>
    <name evidence="2" type="ORF">SELO1098_LOCUS20558</name>
</gene>